<evidence type="ECO:0000313" key="1">
    <source>
        <dbReference type="EMBL" id="QJE96845.1"/>
    </source>
</evidence>
<dbReference type="RefSeq" id="WP_169455245.1">
    <property type="nucleotide sequence ID" value="NZ_CP051774.1"/>
</dbReference>
<proteinExistence type="predicted"/>
<protein>
    <recommendedName>
        <fullName evidence="3">HMA domain-containing protein</fullName>
    </recommendedName>
</protein>
<dbReference type="AlphaFoldDB" id="A0A858RJF3"/>
<keyword evidence="2" id="KW-1185">Reference proteome</keyword>
<dbReference type="EMBL" id="CP051774">
    <property type="protein sequence ID" value="QJE96845.1"/>
    <property type="molecule type" value="Genomic_DNA"/>
</dbReference>
<accession>A0A858RJF3</accession>
<evidence type="ECO:0000313" key="2">
    <source>
        <dbReference type="Proteomes" id="UP000501812"/>
    </source>
</evidence>
<sequence>MESRSEGKPPRLIVRYRGKGAAPLEQAQEEIAKRGLQVVDRSSRMLLLEDSGTVSSAESLKRALPEWSVSEEIHYSIPDPTPRVKGPGKS</sequence>
<reference evidence="1 2" key="1">
    <citation type="submission" date="2020-04" db="EMBL/GenBank/DDBJ databases">
        <title>Luteolibacter sp. G-1-1-1 isolated from soil.</title>
        <authorList>
            <person name="Dahal R.H."/>
        </authorList>
    </citation>
    <scope>NUCLEOTIDE SEQUENCE [LARGE SCALE GENOMIC DNA]</scope>
    <source>
        <strain evidence="1 2">G-1-1-1</strain>
    </source>
</reference>
<gene>
    <name evidence="1" type="ORF">HHL09_13975</name>
</gene>
<name>A0A858RJF3_9BACT</name>
<evidence type="ECO:0008006" key="3">
    <source>
        <dbReference type="Google" id="ProtNLM"/>
    </source>
</evidence>
<dbReference type="KEGG" id="luo:HHL09_13975"/>
<organism evidence="1 2">
    <name type="scientific">Luteolibacter luteus</name>
    <dbReference type="NCBI Taxonomy" id="2728835"/>
    <lineage>
        <taxon>Bacteria</taxon>
        <taxon>Pseudomonadati</taxon>
        <taxon>Verrucomicrobiota</taxon>
        <taxon>Verrucomicrobiia</taxon>
        <taxon>Verrucomicrobiales</taxon>
        <taxon>Verrucomicrobiaceae</taxon>
        <taxon>Luteolibacter</taxon>
    </lineage>
</organism>
<dbReference type="Proteomes" id="UP000501812">
    <property type="component" value="Chromosome"/>
</dbReference>